<dbReference type="EMBL" id="DXFQ01000014">
    <property type="protein sequence ID" value="HIX19174.1"/>
    <property type="molecule type" value="Genomic_DNA"/>
</dbReference>
<evidence type="ECO:0000256" key="1">
    <source>
        <dbReference type="SAM" id="Coils"/>
    </source>
</evidence>
<gene>
    <name evidence="2" type="ORF">H9862_01060</name>
</gene>
<proteinExistence type="predicted"/>
<dbReference type="Proteomes" id="UP000823964">
    <property type="component" value="Unassembled WGS sequence"/>
</dbReference>
<comment type="caution">
    <text evidence="2">The sequence shown here is derived from an EMBL/GenBank/DDBJ whole genome shotgun (WGS) entry which is preliminary data.</text>
</comment>
<reference evidence="2" key="2">
    <citation type="submission" date="2021-04" db="EMBL/GenBank/DDBJ databases">
        <authorList>
            <person name="Gilroy R."/>
        </authorList>
    </citation>
    <scope>NUCLEOTIDE SEQUENCE</scope>
    <source>
        <strain evidence="2">14975</strain>
    </source>
</reference>
<sequence length="269" mass="30667">MTLAALAAFGVAGKFLKDDAALSQKAEAADQTLKSVEKAMAERRALVEEYSQREARIEQINREIDGINEQGRELRSEINVLSNYARAGVLDNQLKNLTERKTVLGERLAELDRLQRPFLPPSAFSEEELQQRDASLRGVVNLYLRVREKGFLLIQKGLFAPSVMHKESKFRDVSVGELFRYLEEEWVKNPPSGLHYELLELAYSGNRIELILRRSAHSTSDGRTVPVAYCKERWWLDEKGKIRRWDEEISASEKPAVSSGFRSVKLSDN</sequence>
<accession>A0A9D2AGB0</accession>
<name>A0A9D2AGB0_9BACT</name>
<protein>
    <submittedName>
        <fullName evidence="2">Uncharacterized protein</fullName>
    </submittedName>
</protein>
<feature type="coiled-coil region" evidence="1">
    <location>
        <begin position="33"/>
        <end position="114"/>
    </location>
</feature>
<dbReference type="AlphaFoldDB" id="A0A9D2AGB0"/>
<reference evidence="2" key="1">
    <citation type="journal article" date="2021" name="PeerJ">
        <title>Extensive microbial diversity within the chicken gut microbiome revealed by metagenomics and culture.</title>
        <authorList>
            <person name="Gilroy R."/>
            <person name="Ravi A."/>
            <person name="Getino M."/>
            <person name="Pursley I."/>
            <person name="Horton D.L."/>
            <person name="Alikhan N.F."/>
            <person name="Baker D."/>
            <person name="Gharbi K."/>
            <person name="Hall N."/>
            <person name="Watson M."/>
            <person name="Adriaenssens E.M."/>
            <person name="Foster-Nyarko E."/>
            <person name="Jarju S."/>
            <person name="Secka A."/>
            <person name="Antonio M."/>
            <person name="Oren A."/>
            <person name="Chaudhuri R.R."/>
            <person name="La Ragione R."/>
            <person name="Hildebrand F."/>
            <person name="Pallen M.J."/>
        </authorList>
    </citation>
    <scope>NUCLEOTIDE SEQUENCE</scope>
    <source>
        <strain evidence="2">14975</strain>
    </source>
</reference>
<organism evidence="2 3">
    <name type="scientific">Candidatus Akkermansia intestinigallinarum</name>
    <dbReference type="NCBI Taxonomy" id="2838431"/>
    <lineage>
        <taxon>Bacteria</taxon>
        <taxon>Pseudomonadati</taxon>
        <taxon>Verrucomicrobiota</taxon>
        <taxon>Verrucomicrobiia</taxon>
        <taxon>Verrucomicrobiales</taxon>
        <taxon>Akkermansiaceae</taxon>
        <taxon>Akkermansia</taxon>
    </lineage>
</organism>
<keyword evidence="1" id="KW-0175">Coiled coil</keyword>
<evidence type="ECO:0000313" key="3">
    <source>
        <dbReference type="Proteomes" id="UP000823964"/>
    </source>
</evidence>
<evidence type="ECO:0000313" key="2">
    <source>
        <dbReference type="EMBL" id="HIX19174.1"/>
    </source>
</evidence>